<dbReference type="InterPro" id="IPR026341">
    <property type="entry name" value="T9SS_type_B"/>
</dbReference>
<sequence length="453" mass="50346">MKIKSGLLNSMAFYRFSLLVIFVVLSNPIFSQITAASASHKSLTQYSSSPQDSVYVFCDIIGSDVGVLKATPNDGTSGWVFTWTKWDALTSDFTNPVTSVDTPTESILTSLPDGLYKVEATNGVDSFNDQAWVLNNSNTNPSLTLSLMDCVGLHFLTSFLPADLRYNDIRSGNTSDMISVLDETTDRVVKFSMARNSEVILSATQNLGVLPTVQIDKRFIDQEAFQGELTYVVTVLDQYNCEFVSDPISSSTYVAKAEFSVDPMIGEAPLEVAFNNESVNADDFEWFIYQDFDRIEIGATTVEDSLLVDGIITDEDPLAYTYLHPGNYFVKLIASSDKGPETCSDEFYLKTEGKPIVVDTSLVQVPNVFTPNGDGRNDVFRVKSQSLKSFSATIINRWGRVVYSWKNPDEGWNGKVNGKWATPGTYFYVITATGREEPKKKYTKKGSFMLIRK</sequence>
<dbReference type="EMBL" id="AP018042">
    <property type="protein sequence ID" value="BAX79556.1"/>
    <property type="molecule type" value="Genomic_DNA"/>
</dbReference>
<name>A0A1Y1CGQ1_9BACT</name>
<gene>
    <name evidence="1" type="ORF">ALGA_1170</name>
</gene>
<dbReference type="InterPro" id="IPR035986">
    <property type="entry name" value="PKD_dom_sf"/>
</dbReference>
<evidence type="ECO:0008006" key="3">
    <source>
        <dbReference type="Google" id="ProtNLM"/>
    </source>
</evidence>
<reference evidence="1 2" key="1">
    <citation type="journal article" date="2018" name="Mar. Genomics">
        <title>Complete genome sequence of Marinifilaceae bacterium strain SPP2, isolated from the Antarctic marine sediment.</title>
        <authorList>
            <person name="Watanabe M."/>
            <person name="Kojima H."/>
            <person name="Fukui M."/>
        </authorList>
    </citation>
    <scope>NUCLEOTIDE SEQUENCE [LARGE SCALE GENOMIC DNA]</scope>
    <source>
        <strain evidence="1 2">SPP2</strain>
    </source>
</reference>
<dbReference type="Pfam" id="PF13585">
    <property type="entry name" value="CHU_C"/>
    <property type="match status" value="1"/>
</dbReference>
<dbReference type="Gene3D" id="2.60.40.10">
    <property type="entry name" value="Immunoglobulins"/>
    <property type="match status" value="1"/>
</dbReference>
<dbReference type="AlphaFoldDB" id="A0A1Y1CGQ1"/>
<dbReference type="Proteomes" id="UP000218267">
    <property type="component" value="Chromosome"/>
</dbReference>
<dbReference type="OrthoDB" id="1123245at2"/>
<dbReference type="RefSeq" id="WP_096428454.1">
    <property type="nucleotide sequence ID" value="NZ_AP018042.1"/>
</dbReference>
<protein>
    <recommendedName>
        <fullName evidence="3">PKD domain-containing protein</fullName>
    </recommendedName>
</protein>
<dbReference type="KEGG" id="mbas:ALGA_1170"/>
<evidence type="ECO:0000313" key="1">
    <source>
        <dbReference type="EMBL" id="BAX79556.1"/>
    </source>
</evidence>
<accession>A0A1Y1CGQ1</accession>
<keyword evidence="2" id="KW-1185">Reference proteome</keyword>
<organism evidence="1 2">
    <name type="scientific">Labilibaculum antarcticum</name>
    <dbReference type="NCBI Taxonomy" id="1717717"/>
    <lineage>
        <taxon>Bacteria</taxon>
        <taxon>Pseudomonadati</taxon>
        <taxon>Bacteroidota</taxon>
        <taxon>Bacteroidia</taxon>
        <taxon>Marinilabiliales</taxon>
        <taxon>Marinifilaceae</taxon>
        <taxon>Labilibaculum</taxon>
    </lineage>
</organism>
<dbReference type="InterPro" id="IPR013783">
    <property type="entry name" value="Ig-like_fold"/>
</dbReference>
<dbReference type="NCBIfam" id="TIGR04131">
    <property type="entry name" value="Bac_Flav_CTERM"/>
    <property type="match status" value="1"/>
</dbReference>
<reference evidence="2" key="2">
    <citation type="journal article" date="2020" name="Antonie Van Leeuwenhoek">
        <title>Labilibaculum antarcticum sp. nov., a novel facultative anaerobic, psychrotorelant bacterium isolated from marine sediment of Antarctica.</title>
        <authorList>
            <person name="Watanabe M."/>
            <person name="Kojima H."/>
            <person name="Fukui M."/>
        </authorList>
    </citation>
    <scope>NUCLEOTIDE SEQUENCE [LARGE SCALE GENOMIC DNA]</scope>
    <source>
        <strain evidence="2">SPP2</strain>
    </source>
</reference>
<dbReference type="SUPFAM" id="SSF49299">
    <property type="entry name" value="PKD domain"/>
    <property type="match status" value="1"/>
</dbReference>
<proteinExistence type="predicted"/>
<evidence type="ECO:0000313" key="2">
    <source>
        <dbReference type="Proteomes" id="UP000218267"/>
    </source>
</evidence>